<feature type="transmembrane region" description="Helical" evidence="2">
    <location>
        <begin position="37"/>
        <end position="61"/>
    </location>
</feature>
<evidence type="ECO:0000256" key="1">
    <source>
        <dbReference type="SAM" id="MobiDB-lite"/>
    </source>
</evidence>
<reference evidence="3 4" key="1">
    <citation type="submission" date="2020-05" db="EMBL/GenBank/DDBJ databases">
        <title>DNA-SIP metagenomic assembled genomes.</title>
        <authorList>
            <person name="Yu J."/>
        </authorList>
    </citation>
    <scope>NUCLEOTIDE SEQUENCE [LARGE SCALE GENOMIC DNA]</scope>
    <source>
        <strain evidence="3">Bin5.27</strain>
    </source>
</reference>
<keyword evidence="2" id="KW-0472">Membrane</keyword>
<evidence type="ECO:0000313" key="4">
    <source>
        <dbReference type="Proteomes" id="UP000574690"/>
    </source>
</evidence>
<gene>
    <name evidence="3" type="ORF">HOQ43_15155</name>
</gene>
<feature type="non-terminal residue" evidence="3">
    <location>
        <position position="66"/>
    </location>
</feature>
<evidence type="ECO:0000256" key="2">
    <source>
        <dbReference type="SAM" id="Phobius"/>
    </source>
</evidence>
<comment type="caution">
    <text evidence="3">The sequence shown here is derived from an EMBL/GenBank/DDBJ whole genome shotgun (WGS) entry which is preliminary data.</text>
</comment>
<evidence type="ECO:0000313" key="3">
    <source>
        <dbReference type="EMBL" id="NUQ89785.1"/>
    </source>
</evidence>
<dbReference type="Proteomes" id="UP000574690">
    <property type="component" value="Unassembled WGS sequence"/>
</dbReference>
<dbReference type="AlphaFoldDB" id="A0A850CCU1"/>
<keyword evidence="2" id="KW-1133">Transmembrane helix</keyword>
<feature type="compositionally biased region" description="Polar residues" evidence="1">
    <location>
        <begin position="1"/>
        <end position="13"/>
    </location>
</feature>
<proteinExistence type="predicted"/>
<name>A0A850CCU1_9ACTN</name>
<protein>
    <submittedName>
        <fullName evidence="3">Uncharacterized protein</fullName>
    </submittedName>
</protein>
<organism evidence="3 4">
    <name type="scientific">Glycomyces artemisiae</name>
    <dbReference type="NCBI Taxonomy" id="1076443"/>
    <lineage>
        <taxon>Bacteria</taxon>
        <taxon>Bacillati</taxon>
        <taxon>Actinomycetota</taxon>
        <taxon>Actinomycetes</taxon>
        <taxon>Glycomycetales</taxon>
        <taxon>Glycomycetaceae</taxon>
        <taxon>Glycomyces</taxon>
    </lineage>
</organism>
<keyword evidence="2" id="KW-0812">Transmembrane</keyword>
<accession>A0A850CCU1</accession>
<sequence length="66" mass="6313">MTASTETSQNTADTIPVGGGGPRSGLRAAKRGRGLRVLAVAAAGLAGLLAAVIALDLGGAVDVEAV</sequence>
<dbReference type="EMBL" id="JABFXE010000633">
    <property type="protein sequence ID" value="NUQ89785.1"/>
    <property type="molecule type" value="Genomic_DNA"/>
</dbReference>
<feature type="region of interest" description="Disordered" evidence="1">
    <location>
        <begin position="1"/>
        <end position="27"/>
    </location>
</feature>